<organism evidence="7 8">
    <name type="scientific">Methylohalomonas lacus</name>
    <dbReference type="NCBI Taxonomy" id="398773"/>
    <lineage>
        <taxon>Bacteria</taxon>
        <taxon>Pseudomonadati</taxon>
        <taxon>Pseudomonadota</taxon>
        <taxon>Gammaproteobacteria</taxon>
        <taxon>Methylohalomonadales</taxon>
        <taxon>Methylohalomonadaceae</taxon>
        <taxon>Methylohalomonas</taxon>
    </lineage>
</organism>
<accession>A0AAE3L4S3</accession>
<dbReference type="SUPFAM" id="SSF53720">
    <property type="entry name" value="ALDH-like"/>
    <property type="match status" value="1"/>
</dbReference>
<keyword evidence="2 4" id="KW-0560">Oxidoreductase</keyword>
<feature type="active site" evidence="3">
    <location>
        <position position="441"/>
    </location>
</feature>
<dbReference type="InterPro" id="IPR016162">
    <property type="entry name" value="Ald_DH_N"/>
</dbReference>
<dbReference type="InterPro" id="IPR050740">
    <property type="entry name" value="Aldehyde_DH_Superfamily"/>
</dbReference>
<dbReference type="AlphaFoldDB" id="A0AAE3L4S3"/>
<dbReference type="InterPro" id="IPR036380">
    <property type="entry name" value="Isochorismatase-like_sf"/>
</dbReference>
<evidence type="ECO:0000256" key="1">
    <source>
        <dbReference type="ARBA" id="ARBA00009986"/>
    </source>
</evidence>
<dbReference type="InterPro" id="IPR000868">
    <property type="entry name" value="Isochorismatase-like_dom"/>
</dbReference>
<dbReference type="PROSITE" id="PS00687">
    <property type="entry name" value="ALDEHYDE_DEHYDR_GLU"/>
    <property type="match status" value="1"/>
</dbReference>
<dbReference type="CDD" id="cd07078">
    <property type="entry name" value="ALDH"/>
    <property type="match status" value="1"/>
</dbReference>
<dbReference type="Gene3D" id="3.40.50.850">
    <property type="entry name" value="Isochorismatase-like"/>
    <property type="match status" value="1"/>
</dbReference>
<dbReference type="InterPro" id="IPR015590">
    <property type="entry name" value="Aldehyde_DH_dom"/>
</dbReference>
<evidence type="ECO:0000259" key="6">
    <source>
        <dbReference type="Pfam" id="PF00857"/>
    </source>
</evidence>
<evidence type="ECO:0000259" key="5">
    <source>
        <dbReference type="Pfam" id="PF00171"/>
    </source>
</evidence>
<dbReference type="EMBL" id="JANUCT010000021">
    <property type="protein sequence ID" value="MCS3904358.1"/>
    <property type="molecule type" value="Genomic_DNA"/>
</dbReference>
<dbReference type="Gene3D" id="3.40.309.10">
    <property type="entry name" value="Aldehyde Dehydrogenase, Chain A, domain 2"/>
    <property type="match status" value="1"/>
</dbReference>
<reference evidence="7" key="1">
    <citation type="submission" date="2022-08" db="EMBL/GenBank/DDBJ databases">
        <title>Genomic Encyclopedia of Type Strains, Phase III (KMG-III): the genomes of soil and plant-associated and newly described type strains.</title>
        <authorList>
            <person name="Whitman W."/>
        </authorList>
    </citation>
    <scope>NUCLEOTIDE SEQUENCE</scope>
    <source>
        <strain evidence="7">HMT 1</strain>
    </source>
</reference>
<dbReference type="Proteomes" id="UP001204445">
    <property type="component" value="Unassembled WGS sequence"/>
</dbReference>
<evidence type="ECO:0000256" key="3">
    <source>
        <dbReference type="PROSITE-ProRule" id="PRU10007"/>
    </source>
</evidence>
<evidence type="ECO:0000313" key="7">
    <source>
        <dbReference type="EMBL" id="MCS3904358.1"/>
    </source>
</evidence>
<dbReference type="InterPro" id="IPR016161">
    <property type="entry name" value="Ald_DH/histidinol_DH"/>
</dbReference>
<sequence length="682" mass="72359">MTAALLLIDAQNDFLAYPGIEPEPAVLIERLSALLGRYRALGLPVFHIHTVTHPWLDDAMPHWLQEGRRLCVAGTAGCQPPAVLAPVAGDAGVFSKTFHSAFNVPGLEQALAGHNVQCLILAGLFLHVCVRETAVDAYARGYRITIAADATGSYDSTHAEVTRSFLQRFVSFDDQSALLARLDRQAASHVAESERPVTWSSGCIDGQSVNASQPGRSVDCFNPVDLSYRGRLKLAGRSEVVAAVAAAAQAAATWETTVAGMRRTILNAWRESLDAARDEFVELLAEEIGKPLRDGHAEMDAAAGHLTTVIEQIDAGSPWWQQRGDGWFARRRPYGAVALITPWNNPVAIAVGKIAPAVACGNSVVWKASPRAPAVAQRLMASLLESGMPGAVVNLLLGEADVARMLAADPAIRAVSLTGSMQAGSELAVICGRALKPLHAELGGNNAALVMSGADLGQAASELARAGTSFAGQRCTAIRRIVVHESLLTPFVAAMRTRLLALRLGSPLAADTDIGPLLTPEHRQTVRAAIDQARADGAVCHCGGEIPDGLESGGWLTPALLQADDPALAIVQRETFGPVMVVQPARDIEHALELANGVDQGLAAAFYGTDPAQRARFMAASECGLLRFDQSAPGAHRSAPFSGWKRSGLGPPEHGAWDMDIYTRIQTVYGDAAGLEEKLRFT</sequence>
<dbReference type="CDD" id="cd00431">
    <property type="entry name" value="cysteine_hydrolases"/>
    <property type="match status" value="1"/>
</dbReference>
<dbReference type="Gene3D" id="3.40.605.10">
    <property type="entry name" value="Aldehyde Dehydrogenase, Chain A, domain 1"/>
    <property type="match status" value="1"/>
</dbReference>
<dbReference type="InterPro" id="IPR029510">
    <property type="entry name" value="Ald_DH_CS_GLU"/>
</dbReference>
<evidence type="ECO:0000256" key="4">
    <source>
        <dbReference type="RuleBase" id="RU003345"/>
    </source>
</evidence>
<dbReference type="SUPFAM" id="SSF52499">
    <property type="entry name" value="Isochorismatase-like hydrolases"/>
    <property type="match status" value="1"/>
</dbReference>
<dbReference type="PANTHER" id="PTHR43353:SF5">
    <property type="entry name" value="SUCCINATE-SEMIALDEHYDE DEHYDROGENASE, MITOCHONDRIAL"/>
    <property type="match status" value="1"/>
</dbReference>
<keyword evidence="8" id="KW-1185">Reference proteome</keyword>
<dbReference type="Pfam" id="PF00857">
    <property type="entry name" value="Isochorismatase"/>
    <property type="match status" value="1"/>
</dbReference>
<comment type="similarity">
    <text evidence="1 4">Belongs to the aldehyde dehydrogenase family.</text>
</comment>
<dbReference type="InterPro" id="IPR016163">
    <property type="entry name" value="Ald_DH_C"/>
</dbReference>
<protein>
    <submittedName>
        <fullName evidence="7">Acyl-CoA reductase-like NAD-dependent aldehyde dehydrogenase/nicotinamidase-related amidase</fullName>
    </submittedName>
</protein>
<dbReference type="Pfam" id="PF00171">
    <property type="entry name" value="Aldedh"/>
    <property type="match status" value="1"/>
</dbReference>
<proteinExistence type="inferred from homology"/>
<evidence type="ECO:0000256" key="2">
    <source>
        <dbReference type="ARBA" id="ARBA00023002"/>
    </source>
</evidence>
<comment type="caution">
    <text evidence="7">The sequence shown here is derived from an EMBL/GenBank/DDBJ whole genome shotgun (WGS) entry which is preliminary data.</text>
</comment>
<feature type="domain" description="Isochorismatase-like" evidence="6">
    <location>
        <begin position="3"/>
        <end position="160"/>
    </location>
</feature>
<dbReference type="RefSeq" id="WP_259057156.1">
    <property type="nucleotide sequence ID" value="NZ_JANUCT010000021.1"/>
</dbReference>
<evidence type="ECO:0000313" key="8">
    <source>
        <dbReference type="Proteomes" id="UP001204445"/>
    </source>
</evidence>
<gene>
    <name evidence="7" type="ORF">J2T55_002394</name>
</gene>
<dbReference type="PANTHER" id="PTHR43353">
    <property type="entry name" value="SUCCINATE-SEMIALDEHYDE DEHYDROGENASE, MITOCHONDRIAL"/>
    <property type="match status" value="1"/>
</dbReference>
<dbReference type="GO" id="GO:0016620">
    <property type="term" value="F:oxidoreductase activity, acting on the aldehyde or oxo group of donors, NAD or NADP as acceptor"/>
    <property type="evidence" value="ECO:0007669"/>
    <property type="project" value="InterPro"/>
</dbReference>
<feature type="domain" description="Aldehyde dehydrogenase" evidence="5">
    <location>
        <begin position="214"/>
        <end position="668"/>
    </location>
</feature>
<name>A0AAE3L4S3_9GAMM</name>